<dbReference type="PANTHER" id="PTHR11419">
    <property type="entry name" value="INTERFERON GAMMA"/>
    <property type="match status" value="1"/>
</dbReference>
<evidence type="ECO:0000313" key="8">
    <source>
        <dbReference type="Proteomes" id="UP000316079"/>
    </source>
</evidence>
<dbReference type="GO" id="GO:0005615">
    <property type="term" value="C:extracellular space"/>
    <property type="evidence" value="ECO:0007669"/>
    <property type="project" value="UniProtKB-KW"/>
</dbReference>
<dbReference type="InterPro" id="IPR002069">
    <property type="entry name" value="Interferon_gamma"/>
</dbReference>
<keyword evidence="3" id="KW-0202">Cytokine</keyword>
<dbReference type="STRING" id="623744.A0A553QSP9"/>
<dbReference type="SUPFAM" id="SSF47266">
    <property type="entry name" value="4-helical cytokines"/>
    <property type="match status" value="1"/>
</dbReference>
<feature type="chain" id="PRO_5022078640" description="Interferon gamma" evidence="6">
    <location>
        <begin position="26"/>
        <end position="168"/>
    </location>
</feature>
<comment type="similarity">
    <text evidence="2">Belongs to the type II (or gamma) interferon family.</text>
</comment>
<protein>
    <recommendedName>
        <fullName evidence="9">Interferon gamma</fullName>
    </recommendedName>
</protein>
<evidence type="ECO:0000256" key="1">
    <source>
        <dbReference type="ARBA" id="ARBA00004613"/>
    </source>
</evidence>
<feature type="signal peptide" evidence="6">
    <location>
        <begin position="1"/>
        <end position="25"/>
    </location>
</feature>
<dbReference type="GO" id="GO:0005133">
    <property type="term" value="F:type II interferon receptor binding"/>
    <property type="evidence" value="ECO:0007669"/>
    <property type="project" value="InterPro"/>
</dbReference>
<dbReference type="EMBL" id="SRMA01025577">
    <property type="protein sequence ID" value="TRY93002.1"/>
    <property type="molecule type" value="Genomic_DNA"/>
</dbReference>
<reference evidence="7 8" key="1">
    <citation type="journal article" date="2019" name="Sci. Data">
        <title>Hybrid genome assembly and annotation of Danionella translucida.</title>
        <authorList>
            <person name="Kadobianskyi M."/>
            <person name="Schulze L."/>
            <person name="Schuelke M."/>
            <person name="Judkewitz B."/>
        </authorList>
    </citation>
    <scope>NUCLEOTIDE SEQUENCE [LARGE SCALE GENOMIC DNA]</scope>
    <source>
        <strain evidence="7 8">Bolton</strain>
    </source>
</reference>
<evidence type="ECO:0000256" key="3">
    <source>
        <dbReference type="ARBA" id="ARBA00022514"/>
    </source>
</evidence>
<name>A0A553QSP9_9TELE</name>
<evidence type="ECO:0000256" key="5">
    <source>
        <dbReference type="ARBA" id="ARBA00023180"/>
    </source>
</evidence>
<dbReference type="PANTHER" id="PTHR11419:SF0">
    <property type="entry name" value="INTERFERON GAMMA"/>
    <property type="match status" value="1"/>
</dbReference>
<comment type="caution">
    <text evidence="7">The sequence shown here is derived from an EMBL/GenBank/DDBJ whole genome shotgun (WGS) entry which is preliminary data.</text>
</comment>
<dbReference type="Proteomes" id="UP000316079">
    <property type="component" value="Unassembled WGS sequence"/>
</dbReference>
<dbReference type="Gene3D" id="1.20.1250.10">
    <property type="match status" value="1"/>
</dbReference>
<organism evidence="7 8">
    <name type="scientific">Danionella cerebrum</name>
    <dbReference type="NCBI Taxonomy" id="2873325"/>
    <lineage>
        <taxon>Eukaryota</taxon>
        <taxon>Metazoa</taxon>
        <taxon>Chordata</taxon>
        <taxon>Craniata</taxon>
        <taxon>Vertebrata</taxon>
        <taxon>Euteleostomi</taxon>
        <taxon>Actinopterygii</taxon>
        <taxon>Neopterygii</taxon>
        <taxon>Teleostei</taxon>
        <taxon>Ostariophysi</taxon>
        <taxon>Cypriniformes</taxon>
        <taxon>Danionidae</taxon>
        <taxon>Danioninae</taxon>
        <taxon>Danionella</taxon>
    </lineage>
</organism>
<dbReference type="AlphaFoldDB" id="A0A553QSP9"/>
<evidence type="ECO:0000313" key="7">
    <source>
        <dbReference type="EMBL" id="TRY93002.1"/>
    </source>
</evidence>
<sequence length="168" mass="19475">MDSCITIVLLLCGLLSTASVQTTNALRFQRSKSGTDWDALINNVTNLKNHYKANGPELVGRSVFVSNLEQLDSMGPCTCQSLLLDGMLNVYEEIFHSEMEKPEQIDVKTIFEGIIHEVKRLRHRFREEQKTWRELQKIHALKVKNETIQRALNDFNMVFFKAYTKKQR</sequence>
<proteinExistence type="inferred from homology"/>
<evidence type="ECO:0008006" key="9">
    <source>
        <dbReference type="Google" id="ProtNLM"/>
    </source>
</evidence>
<comment type="subcellular location">
    <subcellularLocation>
        <location evidence="1">Secreted</location>
    </subcellularLocation>
</comment>
<accession>A0A553QSP9</accession>
<keyword evidence="6" id="KW-0732">Signal</keyword>
<keyword evidence="8" id="KW-1185">Reference proteome</keyword>
<dbReference type="GO" id="GO:0005125">
    <property type="term" value="F:cytokine activity"/>
    <property type="evidence" value="ECO:0007669"/>
    <property type="project" value="UniProtKB-KW"/>
</dbReference>
<dbReference type="GO" id="GO:0006955">
    <property type="term" value="P:immune response"/>
    <property type="evidence" value="ECO:0007669"/>
    <property type="project" value="InterPro"/>
</dbReference>
<evidence type="ECO:0000256" key="2">
    <source>
        <dbReference type="ARBA" id="ARBA00007566"/>
    </source>
</evidence>
<keyword evidence="5" id="KW-0325">Glycoprotein</keyword>
<keyword evidence="4" id="KW-0964">Secreted</keyword>
<evidence type="ECO:0000256" key="6">
    <source>
        <dbReference type="SAM" id="SignalP"/>
    </source>
</evidence>
<dbReference type="OrthoDB" id="8957647at2759"/>
<evidence type="ECO:0000256" key="4">
    <source>
        <dbReference type="ARBA" id="ARBA00022525"/>
    </source>
</evidence>
<dbReference type="InterPro" id="IPR009079">
    <property type="entry name" value="4_helix_cytokine-like_core"/>
</dbReference>
<gene>
    <name evidence="7" type="ORF">DNTS_030072</name>
</gene>